<evidence type="ECO:0000256" key="1">
    <source>
        <dbReference type="SAM" id="MobiDB-lite"/>
    </source>
</evidence>
<protein>
    <submittedName>
        <fullName evidence="3">Protein involved in formate dehydrogenase formation</fullName>
    </submittedName>
</protein>
<dbReference type="PANTHER" id="PTHR37689:SF1">
    <property type="entry name" value="PROTEIN FDHE"/>
    <property type="match status" value="1"/>
</dbReference>
<organism evidence="3 4">
    <name type="scientific">Syntrophobacter fumaroxidans (strain DSM 10017 / MPOB)</name>
    <dbReference type="NCBI Taxonomy" id="335543"/>
    <lineage>
        <taxon>Bacteria</taxon>
        <taxon>Pseudomonadati</taxon>
        <taxon>Thermodesulfobacteriota</taxon>
        <taxon>Syntrophobacteria</taxon>
        <taxon>Syntrophobacterales</taxon>
        <taxon>Syntrophobacteraceae</taxon>
        <taxon>Syntrophobacter</taxon>
    </lineage>
</organism>
<accession>A0LE89</accession>
<dbReference type="InterPro" id="IPR024064">
    <property type="entry name" value="FdhE-like_sf"/>
</dbReference>
<dbReference type="eggNOG" id="COG3058">
    <property type="taxonomic scope" value="Bacteria"/>
</dbReference>
<reference evidence="3 4" key="1">
    <citation type="submission" date="2006-10" db="EMBL/GenBank/DDBJ databases">
        <title>Complete sequence of Syntrophobacter fumaroxidans MPOB.</title>
        <authorList>
            <consortium name="US DOE Joint Genome Institute"/>
            <person name="Copeland A."/>
            <person name="Lucas S."/>
            <person name="Lapidus A."/>
            <person name="Barry K."/>
            <person name="Detter J.C."/>
            <person name="Glavina del Rio T."/>
            <person name="Hammon N."/>
            <person name="Israni S."/>
            <person name="Pitluck S."/>
            <person name="Goltsman E.G."/>
            <person name="Martinez M."/>
            <person name="Schmutz J."/>
            <person name="Larimer F."/>
            <person name="Land M."/>
            <person name="Hauser L."/>
            <person name="Kyrpides N."/>
            <person name="Kim E."/>
            <person name="Boone D.R."/>
            <person name="Brockman F."/>
            <person name="Culley D."/>
            <person name="Ferry J."/>
            <person name="Gunsalus R."/>
            <person name="McInerney M.J."/>
            <person name="Morrison M."/>
            <person name="Plugge C."/>
            <person name="Rohlin L."/>
            <person name="Scholten J."/>
            <person name="Sieber J."/>
            <person name="Stams A.J.M."/>
            <person name="Worm P."/>
            <person name="Henstra A.M."/>
            <person name="Richardson P."/>
        </authorList>
    </citation>
    <scope>NUCLEOTIDE SEQUENCE [LARGE SCALE GENOMIC DNA]</scope>
    <source>
        <strain evidence="4">DSM 10017 / MPOB</strain>
    </source>
</reference>
<feature type="region of interest" description="Disordered" evidence="1">
    <location>
        <begin position="303"/>
        <end position="336"/>
    </location>
</feature>
<feature type="domain" description="FdhE central" evidence="2">
    <location>
        <begin position="196"/>
        <end position="231"/>
    </location>
</feature>
<dbReference type="SUPFAM" id="SSF144020">
    <property type="entry name" value="FdhE-like"/>
    <property type="match status" value="1"/>
</dbReference>
<proteinExistence type="predicted"/>
<dbReference type="GO" id="GO:0008199">
    <property type="term" value="F:ferric iron binding"/>
    <property type="evidence" value="ECO:0007669"/>
    <property type="project" value="TreeGrafter"/>
</dbReference>
<dbReference type="AlphaFoldDB" id="A0LE89"/>
<evidence type="ECO:0000313" key="3">
    <source>
        <dbReference type="EMBL" id="ABK15741.1"/>
    </source>
</evidence>
<dbReference type="InterPro" id="IPR006452">
    <property type="entry name" value="Formate_DH_accessory"/>
</dbReference>
<keyword evidence="4" id="KW-1185">Reference proteome</keyword>
<dbReference type="GO" id="GO:0051604">
    <property type="term" value="P:protein maturation"/>
    <property type="evidence" value="ECO:0007669"/>
    <property type="project" value="TreeGrafter"/>
</dbReference>
<dbReference type="STRING" id="335543.Sfum_0038"/>
<dbReference type="CDD" id="cd16341">
    <property type="entry name" value="FdhE"/>
    <property type="match status" value="1"/>
</dbReference>
<dbReference type="PANTHER" id="PTHR37689">
    <property type="entry name" value="PROTEIN FDHE"/>
    <property type="match status" value="1"/>
</dbReference>
<dbReference type="InterPro" id="IPR056797">
    <property type="entry name" value="FdhE_central"/>
</dbReference>
<evidence type="ECO:0000259" key="2">
    <source>
        <dbReference type="Pfam" id="PF24859"/>
    </source>
</evidence>
<dbReference type="InParanoid" id="A0LE89"/>
<dbReference type="EMBL" id="CP000478">
    <property type="protein sequence ID" value="ABK15741.1"/>
    <property type="molecule type" value="Genomic_DNA"/>
</dbReference>
<dbReference type="GO" id="GO:0005829">
    <property type="term" value="C:cytosol"/>
    <property type="evidence" value="ECO:0007669"/>
    <property type="project" value="TreeGrafter"/>
</dbReference>
<dbReference type="Gene3D" id="3.90.1670.10">
    <property type="entry name" value="FdhE-like domain"/>
    <property type="match status" value="1"/>
</dbReference>
<name>A0LE89_SYNFM</name>
<evidence type="ECO:0000313" key="4">
    <source>
        <dbReference type="Proteomes" id="UP000001784"/>
    </source>
</evidence>
<feature type="compositionally biased region" description="Low complexity" evidence="1">
    <location>
        <begin position="312"/>
        <end position="328"/>
    </location>
</feature>
<dbReference type="HOGENOM" id="CLU_071015_0_0_7"/>
<dbReference type="KEGG" id="sfu:Sfum_0038"/>
<gene>
    <name evidence="3" type="ordered locus">Sfum_0038</name>
</gene>
<sequence>MRNRDGRRLSEEEYLMEQESLAARAAGRVADALKKTSEENRYLRTVLAPFAGLLMEQARWKAELPETEAGNALAPDATRFGNGIPVTDRQSLICLGDLWKEAAERLVPPFADGFAEVADGLRRLQYAILKGGFDPDSYWSRVLKNRNAAVPDEVRAIGLEPEVLQFALIQLAKPVVERRAEGLQPLIKSLTWNKGYCPICGSLPELSLLKGKEGHRWLRCAFCAGEWRFHRTTCPNCESQKPDDIELCYVEGREHERVELCHNCMTYVVSVDVRTLADEIVPEVARLGLLHLDAIAQRREFRPMNPTGWTKSAPAGAAADEASGRASGASGGTMLH</sequence>
<dbReference type="Pfam" id="PF24859">
    <property type="entry name" value="FdhE_central"/>
    <property type="match status" value="1"/>
</dbReference>
<dbReference type="Proteomes" id="UP000001784">
    <property type="component" value="Chromosome"/>
</dbReference>